<dbReference type="AlphaFoldDB" id="A0A840A2Z5"/>
<protein>
    <recommendedName>
        <fullName evidence="3">EcsC family protein</fullName>
    </recommendedName>
</protein>
<name>A0A840A2Z5_9CAUL</name>
<dbReference type="InterPro" id="IPR024787">
    <property type="entry name" value="EcsC"/>
</dbReference>
<dbReference type="Pfam" id="PF12787">
    <property type="entry name" value="EcsC"/>
    <property type="match status" value="1"/>
</dbReference>
<reference evidence="1 2" key="1">
    <citation type="submission" date="2020-08" db="EMBL/GenBank/DDBJ databases">
        <title>Genomic Encyclopedia of Type Strains, Phase IV (KMG-IV): sequencing the most valuable type-strain genomes for metagenomic binning, comparative biology and taxonomic classification.</title>
        <authorList>
            <person name="Goeker M."/>
        </authorList>
    </citation>
    <scope>NUCLEOTIDE SEQUENCE [LARGE SCALE GENOMIC DNA]</scope>
    <source>
        <strain evidence="1 2">DSM 21793</strain>
    </source>
</reference>
<dbReference type="EMBL" id="JACIDK010000005">
    <property type="protein sequence ID" value="MBB3892758.1"/>
    <property type="molecule type" value="Genomic_DNA"/>
</dbReference>
<organism evidence="1 2">
    <name type="scientific">Phenylobacterium haematophilum</name>
    <dbReference type="NCBI Taxonomy" id="98513"/>
    <lineage>
        <taxon>Bacteria</taxon>
        <taxon>Pseudomonadati</taxon>
        <taxon>Pseudomonadota</taxon>
        <taxon>Alphaproteobacteria</taxon>
        <taxon>Caulobacterales</taxon>
        <taxon>Caulobacteraceae</taxon>
        <taxon>Phenylobacterium</taxon>
    </lineage>
</organism>
<dbReference type="PANTHER" id="PTHR41260:SF1">
    <property type="entry name" value="PROTEIN ECSC"/>
    <property type="match status" value="1"/>
</dbReference>
<sequence length="247" mass="27546">MAKDQPPFGASEADYEAWARGEVTRWRGQMLKAPNLLDKTTRGVQQKINSVIPEQVHKTATAVIEQMTRAILTGSNVVTAPPLLDAPLAVRDARAITTIGTYRTTAAVEGGVAGAGGFWLAVADFPALITIKLKLLFDLMAIYGHSGKDFSERLYLLHIFQLAFSSAAHRAEVFRAMEDWDAHAHPQHLDDFDWRRFQQEYRDYIDLAKMAQLIPIIGAPVGAVVNWRLTQRVGDMAINAYRMRRLG</sequence>
<accession>A0A840A2Z5</accession>
<comment type="caution">
    <text evidence="1">The sequence shown here is derived from an EMBL/GenBank/DDBJ whole genome shotgun (WGS) entry which is preliminary data.</text>
</comment>
<dbReference type="PANTHER" id="PTHR41260">
    <property type="entry name" value="PROTEIN ECSC"/>
    <property type="match status" value="1"/>
</dbReference>
<evidence type="ECO:0008006" key="3">
    <source>
        <dbReference type="Google" id="ProtNLM"/>
    </source>
</evidence>
<keyword evidence="2" id="KW-1185">Reference proteome</keyword>
<proteinExistence type="predicted"/>
<evidence type="ECO:0000313" key="1">
    <source>
        <dbReference type="EMBL" id="MBB3892758.1"/>
    </source>
</evidence>
<dbReference type="RefSeq" id="WP_343056174.1">
    <property type="nucleotide sequence ID" value="NZ_JACIDK010000005.1"/>
</dbReference>
<evidence type="ECO:0000313" key="2">
    <source>
        <dbReference type="Proteomes" id="UP000530564"/>
    </source>
</evidence>
<gene>
    <name evidence="1" type="ORF">GGQ61_003494</name>
</gene>
<dbReference type="Proteomes" id="UP000530564">
    <property type="component" value="Unassembled WGS sequence"/>
</dbReference>